<dbReference type="PROSITE" id="PS52016">
    <property type="entry name" value="TONB_DEPENDENT_REC_3"/>
    <property type="match status" value="1"/>
</dbReference>
<dbReference type="GO" id="GO:0009279">
    <property type="term" value="C:cell outer membrane"/>
    <property type="evidence" value="ECO:0007669"/>
    <property type="project" value="UniProtKB-SubCell"/>
</dbReference>
<keyword evidence="4 10" id="KW-0812">Transmembrane</keyword>
<keyword evidence="3 10" id="KW-1134">Transmembrane beta strand</keyword>
<evidence type="ECO:0000256" key="4">
    <source>
        <dbReference type="ARBA" id="ARBA00022692"/>
    </source>
</evidence>
<dbReference type="AlphaFoldDB" id="A0A532V6C1"/>
<dbReference type="InterPro" id="IPR036942">
    <property type="entry name" value="Beta-barrel_TonB_sf"/>
</dbReference>
<dbReference type="PANTHER" id="PTHR30069:SF29">
    <property type="entry name" value="HEMOGLOBIN AND HEMOGLOBIN-HAPTOGLOBIN-BINDING PROTEIN 1-RELATED"/>
    <property type="match status" value="1"/>
</dbReference>
<evidence type="ECO:0000256" key="6">
    <source>
        <dbReference type="ARBA" id="ARBA00023077"/>
    </source>
</evidence>
<comment type="similarity">
    <text evidence="10 11">Belongs to the TonB-dependent receptor family.</text>
</comment>
<feature type="domain" description="TonB-dependent receptor plug" evidence="13">
    <location>
        <begin position="50"/>
        <end position="140"/>
    </location>
</feature>
<evidence type="ECO:0000256" key="2">
    <source>
        <dbReference type="ARBA" id="ARBA00022448"/>
    </source>
</evidence>
<evidence type="ECO:0000259" key="13">
    <source>
        <dbReference type="Pfam" id="PF07715"/>
    </source>
</evidence>
<sequence>MVKALAISLALFAQPDELPVYEMPEVIVTATRLSLPAELSPWPVEVLVVEEDEVTDLTDVLAQSVSADVRSYGYEGHSAFPILGGILASRVLVLYNGVHMNSRRDGVIDLSLIPMAPGDRVEIVKGPLSALYGSAAIGGVVNVIPSKKDGLAARFTATDQWGMNTSARGAINWGILGARVTGSYLTNPGFRHNDDVMRYSGGVGFWIAPTDAFNIELNTAYTWRQMGVPGPAPDTSDTAFVPPIFGDSLVYSLYDRQADKLMRGNLKTSFGKQAFSGYLNLYAVNQDFIYDWPRQGRWGEGSYTELVNNQYDDLRLGGDLQLSAQLARRFRLAGGLSIEKEMLQVRGIYTDSAADTVIWDYSWDADDSHLGIWTELLAELGVFTPSAAARLDLSDRNESFFSPELGLSVVPIPEKLKIAAAYGRSFRAPTLNDLFWPADEYSQGNPDLVPERSQSFVLSADARPFRFLKLSAAGSWKDITDMISWLPFEGGIWRPENLDRVTIWGGELSSSWQVAEGLFSGSLGLAYNHATETRTILTYSSGTETEVDTVERQAAFIPPLILKGDVAIHAWQGGKIETAVAWTGERINYYPDYSTYPEIGVIEKIIRPSLKLDATVSQKLFNLLTVKIGVKNLTNDQTAAHFGGLNDLDYPTAPRRFYAGLSINY</sequence>
<dbReference type="Proteomes" id="UP000317778">
    <property type="component" value="Unassembled WGS sequence"/>
</dbReference>
<comment type="caution">
    <text evidence="14">The sequence shown here is derived from an EMBL/GenBank/DDBJ whole genome shotgun (WGS) entry which is preliminary data.</text>
</comment>
<keyword evidence="2 10" id="KW-0813">Transport</keyword>
<reference evidence="14 15" key="1">
    <citation type="submission" date="2017-06" db="EMBL/GenBank/DDBJ databases">
        <title>Novel microbial phyla capable of carbon fixation and sulfur reduction in deep-sea sediments.</title>
        <authorList>
            <person name="Huang J."/>
            <person name="Baker B."/>
            <person name="Wang Y."/>
        </authorList>
    </citation>
    <scope>NUCLEOTIDE SEQUENCE [LARGE SCALE GENOMIC DNA]</scope>
    <source>
        <strain evidence="14">B3_TA06</strain>
    </source>
</reference>
<dbReference type="InterPro" id="IPR037066">
    <property type="entry name" value="Plug_dom_sf"/>
</dbReference>
<comment type="subcellular location">
    <subcellularLocation>
        <location evidence="1 10">Cell outer membrane</location>
        <topology evidence="1 10">Multi-pass membrane protein</topology>
    </subcellularLocation>
</comment>
<proteinExistence type="inferred from homology"/>
<dbReference type="Pfam" id="PF00593">
    <property type="entry name" value="TonB_dep_Rec_b-barrel"/>
    <property type="match status" value="1"/>
</dbReference>
<keyword evidence="7 10" id="KW-0472">Membrane</keyword>
<gene>
    <name evidence="14" type="ORF">CEE36_06630</name>
</gene>
<evidence type="ECO:0000259" key="12">
    <source>
        <dbReference type="Pfam" id="PF00593"/>
    </source>
</evidence>
<name>A0A532V6C1_UNCT6</name>
<evidence type="ECO:0000313" key="14">
    <source>
        <dbReference type="EMBL" id="TKJ42754.1"/>
    </source>
</evidence>
<keyword evidence="6 11" id="KW-0798">TonB box</keyword>
<dbReference type="InterPro" id="IPR000531">
    <property type="entry name" value="Beta-barrel_TonB"/>
</dbReference>
<evidence type="ECO:0000256" key="8">
    <source>
        <dbReference type="ARBA" id="ARBA00023170"/>
    </source>
</evidence>
<evidence type="ECO:0000256" key="1">
    <source>
        <dbReference type="ARBA" id="ARBA00004571"/>
    </source>
</evidence>
<dbReference type="Pfam" id="PF07715">
    <property type="entry name" value="Plug"/>
    <property type="match status" value="1"/>
</dbReference>
<evidence type="ECO:0000256" key="7">
    <source>
        <dbReference type="ARBA" id="ARBA00023136"/>
    </source>
</evidence>
<accession>A0A532V6C1</accession>
<evidence type="ECO:0008006" key="16">
    <source>
        <dbReference type="Google" id="ProtNLM"/>
    </source>
</evidence>
<dbReference type="InterPro" id="IPR012910">
    <property type="entry name" value="Plug_dom"/>
</dbReference>
<dbReference type="Gene3D" id="2.40.170.20">
    <property type="entry name" value="TonB-dependent receptor, beta-barrel domain"/>
    <property type="match status" value="1"/>
</dbReference>
<evidence type="ECO:0000256" key="11">
    <source>
        <dbReference type="RuleBase" id="RU003357"/>
    </source>
</evidence>
<keyword evidence="5" id="KW-0732">Signal</keyword>
<evidence type="ECO:0000256" key="9">
    <source>
        <dbReference type="ARBA" id="ARBA00023237"/>
    </source>
</evidence>
<dbReference type="InterPro" id="IPR039426">
    <property type="entry name" value="TonB-dep_rcpt-like"/>
</dbReference>
<keyword evidence="8" id="KW-0675">Receptor</keyword>
<evidence type="ECO:0000256" key="10">
    <source>
        <dbReference type="PROSITE-ProRule" id="PRU01360"/>
    </source>
</evidence>
<keyword evidence="9 10" id="KW-0998">Cell outer membrane</keyword>
<dbReference type="PANTHER" id="PTHR30069">
    <property type="entry name" value="TONB-DEPENDENT OUTER MEMBRANE RECEPTOR"/>
    <property type="match status" value="1"/>
</dbReference>
<organism evidence="14 15">
    <name type="scientific">candidate division TA06 bacterium B3_TA06</name>
    <dbReference type="NCBI Taxonomy" id="2012487"/>
    <lineage>
        <taxon>Bacteria</taxon>
        <taxon>Bacteria division TA06</taxon>
    </lineage>
</organism>
<dbReference type="GO" id="GO:0015344">
    <property type="term" value="F:siderophore uptake transmembrane transporter activity"/>
    <property type="evidence" value="ECO:0007669"/>
    <property type="project" value="TreeGrafter"/>
</dbReference>
<dbReference type="GO" id="GO:0044718">
    <property type="term" value="P:siderophore transmembrane transport"/>
    <property type="evidence" value="ECO:0007669"/>
    <property type="project" value="TreeGrafter"/>
</dbReference>
<evidence type="ECO:0000313" key="15">
    <source>
        <dbReference type="Proteomes" id="UP000317778"/>
    </source>
</evidence>
<dbReference type="EMBL" id="NJBO01000009">
    <property type="protein sequence ID" value="TKJ42754.1"/>
    <property type="molecule type" value="Genomic_DNA"/>
</dbReference>
<dbReference type="Gene3D" id="2.170.130.10">
    <property type="entry name" value="TonB-dependent receptor, plug domain"/>
    <property type="match status" value="1"/>
</dbReference>
<dbReference type="SUPFAM" id="SSF56935">
    <property type="entry name" value="Porins"/>
    <property type="match status" value="1"/>
</dbReference>
<protein>
    <recommendedName>
        <fullName evidence="16">TonB-dependent receptor</fullName>
    </recommendedName>
</protein>
<evidence type="ECO:0000256" key="5">
    <source>
        <dbReference type="ARBA" id="ARBA00022729"/>
    </source>
</evidence>
<evidence type="ECO:0000256" key="3">
    <source>
        <dbReference type="ARBA" id="ARBA00022452"/>
    </source>
</evidence>
<feature type="domain" description="TonB-dependent receptor-like beta-barrel" evidence="12">
    <location>
        <begin position="220"/>
        <end position="633"/>
    </location>
</feature>